<keyword evidence="3" id="KW-1185">Reference proteome</keyword>
<name>A0A8J5ST82_ZIZPA</name>
<feature type="region of interest" description="Disordered" evidence="1">
    <location>
        <begin position="1"/>
        <end position="44"/>
    </location>
</feature>
<reference evidence="2" key="2">
    <citation type="submission" date="2021-02" db="EMBL/GenBank/DDBJ databases">
        <authorList>
            <person name="Kimball J.A."/>
            <person name="Haas M.W."/>
            <person name="Macchietto M."/>
            <person name="Kono T."/>
            <person name="Duquette J."/>
            <person name="Shao M."/>
        </authorList>
    </citation>
    <scope>NUCLEOTIDE SEQUENCE</scope>
    <source>
        <tissue evidence="2">Fresh leaf tissue</tissue>
    </source>
</reference>
<dbReference type="EMBL" id="JAAALK010000284">
    <property type="protein sequence ID" value="KAG8068723.1"/>
    <property type="molecule type" value="Genomic_DNA"/>
</dbReference>
<evidence type="ECO:0000313" key="3">
    <source>
        <dbReference type="Proteomes" id="UP000729402"/>
    </source>
</evidence>
<evidence type="ECO:0000313" key="2">
    <source>
        <dbReference type="EMBL" id="KAG8068723.1"/>
    </source>
</evidence>
<organism evidence="2 3">
    <name type="scientific">Zizania palustris</name>
    <name type="common">Northern wild rice</name>
    <dbReference type="NCBI Taxonomy" id="103762"/>
    <lineage>
        <taxon>Eukaryota</taxon>
        <taxon>Viridiplantae</taxon>
        <taxon>Streptophyta</taxon>
        <taxon>Embryophyta</taxon>
        <taxon>Tracheophyta</taxon>
        <taxon>Spermatophyta</taxon>
        <taxon>Magnoliopsida</taxon>
        <taxon>Liliopsida</taxon>
        <taxon>Poales</taxon>
        <taxon>Poaceae</taxon>
        <taxon>BOP clade</taxon>
        <taxon>Oryzoideae</taxon>
        <taxon>Oryzeae</taxon>
        <taxon>Zizaniinae</taxon>
        <taxon>Zizania</taxon>
    </lineage>
</organism>
<reference evidence="2" key="1">
    <citation type="journal article" date="2021" name="bioRxiv">
        <title>Whole Genome Assembly and Annotation of Northern Wild Rice, Zizania palustris L., Supports a Whole Genome Duplication in the Zizania Genus.</title>
        <authorList>
            <person name="Haas M."/>
            <person name="Kono T."/>
            <person name="Macchietto M."/>
            <person name="Millas R."/>
            <person name="McGilp L."/>
            <person name="Shao M."/>
            <person name="Duquette J."/>
            <person name="Hirsch C.N."/>
            <person name="Kimball J."/>
        </authorList>
    </citation>
    <scope>NUCLEOTIDE SEQUENCE</scope>
    <source>
        <tissue evidence="2">Fresh leaf tissue</tissue>
    </source>
</reference>
<proteinExistence type="predicted"/>
<evidence type="ECO:0000256" key="1">
    <source>
        <dbReference type="SAM" id="MobiDB-lite"/>
    </source>
</evidence>
<sequence>MPKVVELGAGGGQRRARGGGRLGSTVAGRTKGDGAGNRRGTARMGVPTVEAEAVAGGGSERLEVTAVGSGPRRNLVKRGNESENSLRKRWRGLKRDWIVREGGF</sequence>
<accession>A0A8J5ST82</accession>
<protein>
    <submittedName>
        <fullName evidence="2">Uncharacterized protein</fullName>
    </submittedName>
</protein>
<dbReference type="AlphaFoldDB" id="A0A8J5ST82"/>
<dbReference type="Proteomes" id="UP000729402">
    <property type="component" value="Unassembled WGS sequence"/>
</dbReference>
<comment type="caution">
    <text evidence="2">The sequence shown here is derived from an EMBL/GenBank/DDBJ whole genome shotgun (WGS) entry which is preliminary data.</text>
</comment>
<gene>
    <name evidence="2" type="ORF">GUJ93_ZPchr0005g16158</name>
</gene>